<gene>
    <name evidence="1" type="ORF">E3U43_017693</name>
</gene>
<dbReference type="Proteomes" id="UP000793456">
    <property type="component" value="Chromosome XII"/>
</dbReference>
<accession>A0ACD3QZZ0</accession>
<dbReference type="EMBL" id="CM011685">
    <property type="protein sequence ID" value="TMS12735.1"/>
    <property type="molecule type" value="Genomic_DNA"/>
</dbReference>
<reference evidence="1" key="1">
    <citation type="submission" date="2018-11" db="EMBL/GenBank/DDBJ databases">
        <title>The sequence and de novo assembly of Larimichthys crocea genome using PacBio and Hi-C technologies.</title>
        <authorList>
            <person name="Xu P."/>
            <person name="Chen B."/>
            <person name="Zhou Z."/>
            <person name="Ke Q."/>
            <person name="Wu Y."/>
            <person name="Bai H."/>
            <person name="Pu F."/>
        </authorList>
    </citation>
    <scope>NUCLEOTIDE SEQUENCE</scope>
    <source>
        <tissue evidence="1">Muscle</tissue>
    </source>
</reference>
<protein>
    <submittedName>
        <fullName evidence="1">Uncharacterized protein</fullName>
    </submittedName>
</protein>
<organism evidence="1 2">
    <name type="scientific">Larimichthys crocea</name>
    <name type="common">Large yellow croaker</name>
    <name type="synonym">Pseudosciaena crocea</name>
    <dbReference type="NCBI Taxonomy" id="215358"/>
    <lineage>
        <taxon>Eukaryota</taxon>
        <taxon>Metazoa</taxon>
        <taxon>Chordata</taxon>
        <taxon>Craniata</taxon>
        <taxon>Vertebrata</taxon>
        <taxon>Euteleostomi</taxon>
        <taxon>Actinopterygii</taxon>
        <taxon>Neopterygii</taxon>
        <taxon>Teleostei</taxon>
        <taxon>Neoteleostei</taxon>
        <taxon>Acanthomorphata</taxon>
        <taxon>Eupercaria</taxon>
        <taxon>Sciaenidae</taxon>
        <taxon>Larimichthys</taxon>
    </lineage>
</organism>
<evidence type="ECO:0000313" key="1">
    <source>
        <dbReference type="EMBL" id="TMS12735.1"/>
    </source>
</evidence>
<evidence type="ECO:0000313" key="2">
    <source>
        <dbReference type="Proteomes" id="UP000793456"/>
    </source>
</evidence>
<proteinExistence type="predicted"/>
<comment type="caution">
    <text evidence="1">The sequence shown here is derived from an EMBL/GenBank/DDBJ whole genome shotgun (WGS) entry which is preliminary data.</text>
</comment>
<name>A0ACD3QZZ0_LARCR</name>
<sequence>MAGDMMLLMRGLAKLSQAVVETQSTTMRSAAGVPGVGAAVQSVQSAAEQGLSAAMMKMQEVTGQQQTSSSESEFDFPQDDFTTSEFREEDFTADHTGSSDGAGTHHGAGEGHVSGKQSLFDGYKDPSKQFSGHTRSYHQDARRFIGHQRLYNHSLKRHLWGQLYCQHQVSQLRSYHQDPSTVGGLTA</sequence>
<keyword evidence="2" id="KW-1185">Reference proteome</keyword>